<accession>A0ABY6AB24</accession>
<feature type="domain" description="Solute-binding protein family 3/N-terminal" evidence="4">
    <location>
        <begin position="29"/>
        <end position="243"/>
    </location>
</feature>
<dbReference type="Gene3D" id="3.40.190.10">
    <property type="entry name" value="Periplasmic binding protein-like II"/>
    <property type="match status" value="2"/>
</dbReference>
<dbReference type="SUPFAM" id="SSF53850">
    <property type="entry name" value="Periplasmic binding protein-like II"/>
    <property type="match status" value="1"/>
</dbReference>
<evidence type="ECO:0000259" key="4">
    <source>
        <dbReference type="SMART" id="SM00062"/>
    </source>
</evidence>
<gene>
    <name evidence="5" type="ORF">HUF19_10200</name>
</gene>
<dbReference type="PANTHER" id="PTHR35936">
    <property type="entry name" value="MEMBRANE-BOUND LYTIC MUREIN TRANSGLYCOSYLASE F"/>
    <property type="match status" value="1"/>
</dbReference>
<comment type="similarity">
    <text evidence="1">Belongs to the bacterial solute-binding protein 3 family.</text>
</comment>
<keyword evidence="2 3" id="KW-0732">Signal</keyword>
<evidence type="ECO:0000313" key="6">
    <source>
        <dbReference type="Proteomes" id="UP001065322"/>
    </source>
</evidence>
<dbReference type="PANTHER" id="PTHR35936:SF19">
    <property type="entry name" value="AMINO-ACID-BINDING PROTEIN YXEM-RELATED"/>
    <property type="match status" value="1"/>
</dbReference>
<dbReference type="InterPro" id="IPR001638">
    <property type="entry name" value="Solute-binding_3/MltF_N"/>
</dbReference>
<dbReference type="RefSeq" id="WP_260996564.1">
    <property type="nucleotide sequence ID" value="NZ_CP054475.1"/>
</dbReference>
<evidence type="ECO:0000256" key="2">
    <source>
        <dbReference type="ARBA" id="ARBA00022729"/>
    </source>
</evidence>
<proteinExistence type="inferred from homology"/>
<name>A0ABY6AB24_9GAMM</name>
<reference evidence="6" key="1">
    <citation type="submission" date="2020-06" db="EMBL/GenBank/DDBJ databases">
        <title>Thalassolituus marinus alknpb1M-1, a hydrocarbon-degrading bacterium isolated from the deep-sea overlying water using an in-situ strategy from the South China Sea basin.</title>
        <authorList>
            <person name="Dong C."/>
            <person name="Chen Y."/>
            <person name="Shao Z."/>
        </authorList>
    </citation>
    <scope>NUCLEOTIDE SEQUENCE [LARGE SCALE GENOMIC DNA]</scope>
    <source>
        <strain evidence="6">alknpb1M-1</strain>
    </source>
</reference>
<evidence type="ECO:0000256" key="1">
    <source>
        <dbReference type="ARBA" id="ARBA00010333"/>
    </source>
</evidence>
<feature type="chain" id="PRO_5045110991" evidence="3">
    <location>
        <begin position="28"/>
        <end position="243"/>
    </location>
</feature>
<keyword evidence="6" id="KW-1185">Reference proteome</keyword>
<dbReference type="Proteomes" id="UP001065322">
    <property type="component" value="Chromosome"/>
</dbReference>
<evidence type="ECO:0000313" key="5">
    <source>
        <dbReference type="EMBL" id="UXD87785.1"/>
    </source>
</evidence>
<dbReference type="EMBL" id="CP054475">
    <property type="protein sequence ID" value="UXD87785.1"/>
    <property type="molecule type" value="Genomic_DNA"/>
</dbReference>
<sequence length="243" mass="27183">MINSVQKCFRSVPVIMLALSLSLPLQAEPVRMGTFTIPLMVESANQGMFIHLAETVAAEAGERLEVNLFPTRRVREVFAEQNLDVIFPAIDLSMNSPYLATTAVYSKRVFAFTRALEPKIRDVEDMAGKRIGYTSGFSYSSDVLSVPGATYHSTLTDPQNIKKLLAGRIDVFISDEQSALRAIHELQASHLLHYDAEKPLSSHPVFFAFQPTERGAELRQRFDHVLQRMASDGRLAQLLSQTR</sequence>
<protein>
    <submittedName>
        <fullName evidence="5">Transporter substrate-binding domain-containing protein</fullName>
    </submittedName>
</protein>
<feature type="signal peptide" evidence="3">
    <location>
        <begin position="1"/>
        <end position="27"/>
    </location>
</feature>
<organism evidence="5 6">
    <name type="scientific">Thalassolituus hydrocarboniclasticus</name>
    <dbReference type="NCBI Taxonomy" id="2742796"/>
    <lineage>
        <taxon>Bacteria</taxon>
        <taxon>Pseudomonadati</taxon>
        <taxon>Pseudomonadota</taxon>
        <taxon>Gammaproteobacteria</taxon>
        <taxon>Oceanospirillales</taxon>
        <taxon>Oceanospirillaceae</taxon>
        <taxon>Thalassolituus</taxon>
    </lineage>
</organism>
<dbReference type="SMART" id="SM00062">
    <property type="entry name" value="PBPb"/>
    <property type="match status" value="1"/>
</dbReference>
<evidence type="ECO:0000256" key="3">
    <source>
        <dbReference type="SAM" id="SignalP"/>
    </source>
</evidence>